<reference evidence="6" key="1">
    <citation type="submission" date="2021-07" db="EMBL/GenBank/DDBJ databases">
        <title>Roseobacter insulae sp. nov., isolated from a tidal flat.</title>
        <authorList>
            <person name="Park S."/>
            <person name="Yoon J.-H."/>
        </authorList>
    </citation>
    <scope>NUCLEOTIDE SEQUENCE</scope>
    <source>
        <strain evidence="6">YSTF-M11</strain>
    </source>
</reference>
<feature type="domain" description="HTH tetR-type" evidence="5">
    <location>
        <begin position="5"/>
        <end position="65"/>
    </location>
</feature>
<dbReference type="EMBL" id="JAHXDN010000001">
    <property type="protein sequence ID" value="MBW4707295.1"/>
    <property type="molecule type" value="Genomic_DNA"/>
</dbReference>
<dbReference type="PANTHER" id="PTHR47506:SF6">
    <property type="entry name" value="HTH-TYPE TRANSCRIPTIONAL REPRESSOR NEMR"/>
    <property type="match status" value="1"/>
</dbReference>
<feature type="DNA-binding region" description="H-T-H motif" evidence="4">
    <location>
        <begin position="28"/>
        <end position="47"/>
    </location>
</feature>
<proteinExistence type="predicted"/>
<evidence type="ECO:0000313" key="7">
    <source>
        <dbReference type="Proteomes" id="UP001138661"/>
    </source>
</evidence>
<gene>
    <name evidence="6" type="ORF">KX928_05795</name>
</gene>
<organism evidence="6 7">
    <name type="scientific">Roseobacter insulae</name>
    <dbReference type="NCBI Taxonomy" id="2859783"/>
    <lineage>
        <taxon>Bacteria</taxon>
        <taxon>Pseudomonadati</taxon>
        <taxon>Pseudomonadota</taxon>
        <taxon>Alphaproteobacteria</taxon>
        <taxon>Rhodobacterales</taxon>
        <taxon>Roseobacteraceae</taxon>
        <taxon>Roseobacter</taxon>
    </lineage>
</organism>
<dbReference type="PANTHER" id="PTHR47506">
    <property type="entry name" value="TRANSCRIPTIONAL REGULATORY PROTEIN"/>
    <property type="match status" value="1"/>
</dbReference>
<accession>A0A9X1JXI8</accession>
<evidence type="ECO:0000256" key="4">
    <source>
        <dbReference type="PROSITE-ProRule" id="PRU00335"/>
    </source>
</evidence>
<evidence type="ECO:0000259" key="5">
    <source>
        <dbReference type="PROSITE" id="PS50977"/>
    </source>
</evidence>
<keyword evidence="7" id="KW-1185">Reference proteome</keyword>
<sequence>MKRQRLTRQSWIDAGLDALIAQGSTALAAEPLARQLGATKGSFYWHFKDVPDFQKAVVKDWQSRAFADVVSALAEDGNAEQRLRQFGARILSDEQDPAMRAWALTAPTVARAVAQVDSERLRYTVNLLRHLGIKNPAFAQSCLGALIGLPQVRGDAAPAAAFDTMVDLVLALK</sequence>
<keyword evidence="3" id="KW-0804">Transcription</keyword>
<dbReference type="RefSeq" id="WP_219499877.1">
    <property type="nucleotide sequence ID" value="NZ_JAHXDN010000001.1"/>
</dbReference>
<dbReference type="InterPro" id="IPR001647">
    <property type="entry name" value="HTH_TetR"/>
</dbReference>
<dbReference type="GO" id="GO:0003677">
    <property type="term" value="F:DNA binding"/>
    <property type="evidence" value="ECO:0007669"/>
    <property type="project" value="UniProtKB-UniRule"/>
</dbReference>
<dbReference type="AlphaFoldDB" id="A0A9X1JXI8"/>
<dbReference type="Proteomes" id="UP001138661">
    <property type="component" value="Unassembled WGS sequence"/>
</dbReference>
<dbReference type="PROSITE" id="PS50977">
    <property type="entry name" value="HTH_TETR_2"/>
    <property type="match status" value="1"/>
</dbReference>
<evidence type="ECO:0000313" key="6">
    <source>
        <dbReference type="EMBL" id="MBW4707295.1"/>
    </source>
</evidence>
<keyword evidence="1" id="KW-0805">Transcription regulation</keyword>
<protein>
    <submittedName>
        <fullName evidence="6">TetR/AcrR family transcriptional regulator</fullName>
    </submittedName>
</protein>
<comment type="caution">
    <text evidence="6">The sequence shown here is derived from an EMBL/GenBank/DDBJ whole genome shotgun (WGS) entry which is preliminary data.</text>
</comment>
<keyword evidence="2 4" id="KW-0238">DNA-binding</keyword>
<name>A0A9X1JXI8_9RHOB</name>
<evidence type="ECO:0000256" key="1">
    <source>
        <dbReference type="ARBA" id="ARBA00023015"/>
    </source>
</evidence>
<evidence type="ECO:0000256" key="2">
    <source>
        <dbReference type="ARBA" id="ARBA00023125"/>
    </source>
</evidence>
<evidence type="ECO:0000256" key="3">
    <source>
        <dbReference type="ARBA" id="ARBA00023163"/>
    </source>
</evidence>